<reference evidence="1" key="1">
    <citation type="submission" date="2020-04" db="EMBL/GenBank/DDBJ databases">
        <authorList>
            <person name="Chiriac C."/>
            <person name="Salcher M."/>
            <person name="Ghai R."/>
            <person name="Kavagutti S V."/>
        </authorList>
    </citation>
    <scope>NUCLEOTIDE SEQUENCE</scope>
</reference>
<name>A0A6J5KTK8_9CAUD</name>
<protein>
    <submittedName>
        <fullName evidence="1">Uncharacterized protein</fullName>
    </submittedName>
</protein>
<sequence length="90" mass="10377">MSTGPKIQRQPWIDYLVCIIEKEDDANVRKYSMAVKAIVEDSKTNQSKIDNNILILESLKTHILLEAKNPYRINNLMDGIITFTKKLENV</sequence>
<proteinExistence type="predicted"/>
<evidence type="ECO:0000313" key="1">
    <source>
        <dbReference type="EMBL" id="CAB4124333.1"/>
    </source>
</evidence>
<dbReference type="EMBL" id="LR796178">
    <property type="protein sequence ID" value="CAB4124333.1"/>
    <property type="molecule type" value="Genomic_DNA"/>
</dbReference>
<organism evidence="1">
    <name type="scientific">uncultured Caudovirales phage</name>
    <dbReference type="NCBI Taxonomy" id="2100421"/>
    <lineage>
        <taxon>Viruses</taxon>
        <taxon>Duplodnaviria</taxon>
        <taxon>Heunggongvirae</taxon>
        <taxon>Uroviricota</taxon>
        <taxon>Caudoviricetes</taxon>
        <taxon>Peduoviridae</taxon>
        <taxon>Maltschvirus</taxon>
        <taxon>Maltschvirus maltsch</taxon>
    </lineage>
</organism>
<accession>A0A6J5KTK8</accession>
<gene>
    <name evidence="1" type="ORF">UFOVP49_171</name>
</gene>